<accession>A0A170Q9W2</accession>
<feature type="domain" description="Luciferase-like" evidence="2">
    <location>
        <begin position="9"/>
        <end position="280"/>
    </location>
</feature>
<dbReference type="SUPFAM" id="SSF51679">
    <property type="entry name" value="Bacterial luciferase-like"/>
    <property type="match status" value="1"/>
</dbReference>
<dbReference type="NCBIfam" id="TIGR03564">
    <property type="entry name" value="F420_MSMEG_4879"/>
    <property type="match status" value="1"/>
</dbReference>
<dbReference type="PANTHER" id="PTHR43244:SF1">
    <property type="entry name" value="5,10-METHYLENETETRAHYDROMETHANOPTERIN REDUCTASE"/>
    <property type="match status" value="1"/>
</dbReference>
<gene>
    <name evidence="3" type="ORF">MGWOODY_Clf380</name>
</gene>
<evidence type="ECO:0000313" key="3">
    <source>
        <dbReference type="EMBL" id="CUV02163.1"/>
    </source>
</evidence>
<proteinExistence type="predicted"/>
<name>A0A170Q9W2_9ZZZZ</name>
<sequence>MRIGLLTGARGAAIELHSLIQEVVQAEEDEFDSIWIPQVSSGPGFDALTVLSLAASKTRHIPVGTAVVPIFPIHPMVLAKHALTAQIASEGRMTLGVGLSHRPMIEDVMGLSYESPARHMEEYLNVLRPLLDDGKVDFQGQFFNVKAQFQVPGALHIPVVIAALAPMMLRIAGEQADGTFTWMTGPNTVESHVVPRINRAADSADRPSPRICVGMPLAVTDNPQEARAQAAKTYGRYGQLTNYRRMLDIEGVEGPSEVALIGNEDQVAEQLKAYADAGATDFLASVFPVGNDEGASLARSNDLLKSLVGKL</sequence>
<organism evidence="3">
    <name type="scientific">hydrothermal vent metagenome</name>
    <dbReference type="NCBI Taxonomy" id="652676"/>
    <lineage>
        <taxon>unclassified sequences</taxon>
        <taxon>metagenomes</taxon>
        <taxon>ecological metagenomes</taxon>
    </lineage>
</organism>
<dbReference type="GO" id="GO:0016705">
    <property type="term" value="F:oxidoreductase activity, acting on paired donors, with incorporation or reduction of molecular oxygen"/>
    <property type="evidence" value="ECO:0007669"/>
    <property type="project" value="InterPro"/>
</dbReference>
<reference evidence="3" key="1">
    <citation type="submission" date="2015-10" db="EMBL/GenBank/DDBJ databases">
        <authorList>
            <person name="Gilbert D.G."/>
        </authorList>
    </citation>
    <scope>NUCLEOTIDE SEQUENCE</scope>
</reference>
<dbReference type="InterPro" id="IPR019910">
    <property type="entry name" value="Lucif-like_OxRdtase_MSMEG_4879"/>
</dbReference>
<dbReference type="PANTHER" id="PTHR43244">
    <property type="match status" value="1"/>
</dbReference>
<protein>
    <recommendedName>
        <fullName evidence="2">Luciferase-like domain-containing protein</fullName>
    </recommendedName>
</protein>
<dbReference type="AlphaFoldDB" id="A0A170Q9W2"/>
<dbReference type="InterPro" id="IPR036661">
    <property type="entry name" value="Luciferase-like_sf"/>
</dbReference>
<keyword evidence="1" id="KW-0560">Oxidoreductase</keyword>
<dbReference type="EMBL" id="FAXA01000196">
    <property type="protein sequence ID" value="CUV02163.1"/>
    <property type="molecule type" value="Genomic_DNA"/>
</dbReference>
<evidence type="ECO:0000259" key="2">
    <source>
        <dbReference type="Pfam" id="PF00296"/>
    </source>
</evidence>
<dbReference type="InterPro" id="IPR050564">
    <property type="entry name" value="F420-G6PD/mer"/>
</dbReference>
<dbReference type="Pfam" id="PF00296">
    <property type="entry name" value="Bac_luciferase"/>
    <property type="match status" value="1"/>
</dbReference>
<dbReference type="Gene3D" id="3.20.20.30">
    <property type="entry name" value="Luciferase-like domain"/>
    <property type="match status" value="1"/>
</dbReference>
<evidence type="ECO:0000256" key="1">
    <source>
        <dbReference type="ARBA" id="ARBA00023002"/>
    </source>
</evidence>
<dbReference type="InterPro" id="IPR011251">
    <property type="entry name" value="Luciferase-like_dom"/>
</dbReference>